<gene>
    <name evidence="1" type="ORF">BpHYR1_030067</name>
</gene>
<dbReference type="Proteomes" id="UP000276133">
    <property type="component" value="Unassembled WGS sequence"/>
</dbReference>
<name>A0A3M7SZ26_BRAPC</name>
<protein>
    <submittedName>
        <fullName evidence="1">Uncharacterized protein</fullName>
    </submittedName>
</protein>
<evidence type="ECO:0000313" key="1">
    <source>
        <dbReference type="EMBL" id="RNA40838.1"/>
    </source>
</evidence>
<dbReference type="EMBL" id="REGN01000585">
    <property type="protein sequence ID" value="RNA40838.1"/>
    <property type="molecule type" value="Genomic_DNA"/>
</dbReference>
<proteinExistence type="predicted"/>
<sequence>MLITYFSGYLSEDLTSNKIQLIVPPQKVVIQLMREIFYALNFYDFCFYVDCDSRLKSFQQKMTKFNGGIEQN</sequence>
<comment type="caution">
    <text evidence="1">The sequence shown here is derived from an EMBL/GenBank/DDBJ whole genome shotgun (WGS) entry which is preliminary data.</text>
</comment>
<accession>A0A3M7SZ26</accession>
<keyword evidence="2" id="KW-1185">Reference proteome</keyword>
<evidence type="ECO:0000313" key="2">
    <source>
        <dbReference type="Proteomes" id="UP000276133"/>
    </source>
</evidence>
<reference evidence="1 2" key="1">
    <citation type="journal article" date="2018" name="Sci. Rep.">
        <title>Genomic signatures of local adaptation to the degree of environmental predictability in rotifers.</title>
        <authorList>
            <person name="Franch-Gras L."/>
            <person name="Hahn C."/>
            <person name="Garcia-Roger E.M."/>
            <person name="Carmona M.J."/>
            <person name="Serra M."/>
            <person name="Gomez A."/>
        </authorList>
    </citation>
    <scope>NUCLEOTIDE SEQUENCE [LARGE SCALE GENOMIC DNA]</scope>
    <source>
        <strain evidence="1">HYR1</strain>
    </source>
</reference>
<organism evidence="1 2">
    <name type="scientific">Brachionus plicatilis</name>
    <name type="common">Marine rotifer</name>
    <name type="synonym">Brachionus muelleri</name>
    <dbReference type="NCBI Taxonomy" id="10195"/>
    <lineage>
        <taxon>Eukaryota</taxon>
        <taxon>Metazoa</taxon>
        <taxon>Spiralia</taxon>
        <taxon>Gnathifera</taxon>
        <taxon>Rotifera</taxon>
        <taxon>Eurotatoria</taxon>
        <taxon>Monogononta</taxon>
        <taxon>Pseudotrocha</taxon>
        <taxon>Ploima</taxon>
        <taxon>Brachionidae</taxon>
        <taxon>Brachionus</taxon>
    </lineage>
</organism>
<dbReference type="AlphaFoldDB" id="A0A3M7SZ26"/>